<dbReference type="EMBL" id="JAPQKS010000002">
    <property type="protein sequence ID" value="KAJ5246908.1"/>
    <property type="molecule type" value="Genomic_DNA"/>
</dbReference>
<dbReference type="RefSeq" id="XP_058334329.1">
    <property type="nucleotide sequence ID" value="XM_058471188.1"/>
</dbReference>
<dbReference type="InterPro" id="IPR001362">
    <property type="entry name" value="Glyco_hydro_32"/>
</dbReference>
<evidence type="ECO:0000256" key="4">
    <source>
        <dbReference type="ARBA" id="ARBA00023295"/>
    </source>
</evidence>
<protein>
    <submittedName>
        <fullName evidence="8">Glycoside hydrolase family 32</fullName>
    </submittedName>
</protein>
<dbReference type="InterPro" id="IPR013320">
    <property type="entry name" value="ConA-like_dom_sf"/>
</dbReference>
<keyword evidence="9" id="KW-1185">Reference proteome</keyword>
<reference evidence="8" key="1">
    <citation type="submission" date="2022-11" db="EMBL/GenBank/DDBJ databases">
        <authorList>
            <person name="Petersen C."/>
        </authorList>
    </citation>
    <scope>NUCLEOTIDE SEQUENCE</scope>
    <source>
        <strain evidence="8">IBT 19713</strain>
    </source>
</reference>
<dbReference type="PANTHER" id="PTHR42800:SF3">
    <property type="entry name" value="GLYCOSYL HYDROLASE FAMILY 32 N-TERMINAL DOMAIN-CONTAINING PROTEIN"/>
    <property type="match status" value="1"/>
</dbReference>
<dbReference type="GO" id="GO:0005987">
    <property type="term" value="P:sucrose catabolic process"/>
    <property type="evidence" value="ECO:0007669"/>
    <property type="project" value="TreeGrafter"/>
</dbReference>
<comment type="caution">
    <text evidence="8">The sequence shown here is derived from an EMBL/GenBank/DDBJ whole genome shotgun (WGS) entry which is preliminary data.</text>
</comment>
<comment type="similarity">
    <text evidence="1 5">Belongs to the glycosyl hydrolase 32 family.</text>
</comment>
<dbReference type="GO" id="GO:0005737">
    <property type="term" value="C:cytoplasm"/>
    <property type="evidence" value="ECO:0007669"/>
    <property type="project" value="TreeGrafter"/>
</dbReference>
<name>A0A9W9TXU0_9EURO</name>
<evidence type="ECO:0000259" key="7">
    <source>
        <dbReference type="Pfam" id="PF08244"/>
    </source>
</evidence>
<evidence type="ECO:0000256" key="1">
    <source>
        <dbReference type="ARBA" id="ARBA00009902"/>
    </source>
</evidence>
<dbReference type="SUPFAM" id="SSF75005">
    <property type="entry name" value="Arabinanase/levansucrase/invertase"/>
    <property type="match status" value="1"/>
</dbReference>
<sequence length="588" mass="65110">MSLFLGTPDSTDMLLHQVHPCASTNLRLPSDPKEQERILATKPSFHLIAPHGWLNDPCGLGYDPATGLYHLFFQWNPYGNDWGNMSWGHATSTDLVSWNQDQTPALTPSAEYDSHGVFTGCLRPTDIQGNPGSLTAIYTSVSHLPIHYTLPYVAGCESLGLVCSIDGGKTWKRQDCNPILPGPPSHLSVTGWRDPFVTTWARGQPSASQTDPPQLYGFLCGGISGKKPAVFVYTISPEDLRQWQYVGLLVDVDLNFRPSRWSGDLGVNWEVANLVTLCNDSGETREFLVICAEGCLPSTSESSVPDARSRRTPRGQMWMSINPSPDTTTADEALATYSFSGIFDHGCLYAASSFWDPETSQRIVYGWITEEDLPDGLRHKQGWSGMISLPLPEASGNTYTLHTLGISPDGRLSRLRQTALHSKISDLALKPDVAYPGVSLSLSTNRCEFVTEFSVARSCSRVGIEIAHSSDFEHRTTLSWDPQSETFIIDRPALQNPDINHGRESAPHTLFTLVDDQGTATEERLQIHAFFDKSVLEVFVNSRTVICTRVYYPSDRLYGIRYFAKSSYQDDHTPSTLVHAEVWDGLGV</sequence>
<dbReference type="SMART" id="SM00640">
    <property type="entry name" value="Glyco_32"/>
    <property type="match status" value="1"/>
</dbReference>
<dbReference type="InterPro" id="IPR013189">
    <property type="entry name" value="Glyco_hydro_32_C"/>
</dbReference>
<dbReference type="InterPro" id="IPR013148">
    <property type="entry name" value="Glyco_hydro_32_N"/>
</dbReference>
<feature type="domain" description="Glycosyl hydrolase family 32 C-terminal" evidence="7">
    <location>
        <begin position="414"/>
        <end position="583"/>
    </location>
</feature>
<evidence type="ECO:0000256" key="3">
    <source>
        <dbReference type="ARBA" id="ARBA00022801"/>
    </source>
</evidence>
<proteinExistence type="inferred from homology"/>
<keyword evidence="3 5" id="KW-0378">Hydrolase</keyword>
<dbReference type="OrthoDB" id="202537at2759"/>
<organism evidence="8 9">
    <name type="scientific">Penicillium chermesinum</name>
    <dbReference type="NCBI Taxonomy" id="63820"/>
    <lineage>
        <taxon>Eukaryota</taxon>
        <taxon>Fungi</taxon>
        <taxon>Dikarya</taxon>
        <taxon>Ascomycota</taxon>
        <taxon>Pezizomycotina</taxon>
        <taxon>Eurotiomycetes</taxon>
        <taxon>Eurotiomycetidae</taxon>
        <taxon>Eurotiales</taxon>
        <taxon>Aspergillaceae</taxon>
        <taxon>Penicillium</taxon>
    </lineage>
</organism>
<reference evidence="8" key="2">
    <citation type="journal article" date="2023" name="IMA Fungus">
        <title>Comparative genomic study of the Penicillium genus elucidates a diverse pangenome and 15 lateral gene transfer events.</title>
        <authorList>
            <person name="Petersen C."/>
            <person name="Sorensen T."/>
            <person name="Nielsen M.R."/>
            <person name="Sondergaard T.E."/>
            <person name="Sorensen J.L."/>
            <person name="Fitzpatrick D.A."/>
            <person name="Frisvad J.C."/>
            <person name="Nielsen K.L."/>
        </authorList>
    </citation>
    <scope>NUCLEOTIDE SEQUENCE</scope>
    <source>
        <strain evidence="8">IBT 19713</strain>
    </source>
</reference>
<dbReference type="Gene3D" id="2.60.120.560">
    <property type="entry name" value="Exo-inulinase, domain 1"/>
    <property type="match status" value="1"/>
</dbReference>
<gene>
    <name evidence="8" type="ORF">N7468_001891</name>
</gene>
<evidence type="ECO:0000259" key="6">
    <source>
        <dbReference type="Pfam" id="PF00251"/>
    </source>
</evidence>
<dbReference type="Gene3D" id="2.115.10.20">
    <property type="entry name" value="Glycosyl hydrolase domain, family 43"/>
    <property type="match status" value="1"/>
</dbReference>
<evidence type="ECO:0000256" key="5">
    <source>
        <dbReference type="RuleBase" id="RU362110"/>
    </source>
</evidence>
<dbReference type="InterPro" id="IPR023296">
    <property type="entry name" value="Glyco_hydro_beta-prop_sf"/>
</dbReference>
<dbReference type="Pfam" id="PF08244">
    <property type="entry name" value="Glyco_hydro_32C"/>
    <property type="match status" value="1"/>
</dbReference>
<dbReference type="AlphaFoldDB" id="A0A9W9TXU0"/>
<evidence type="ECO:0000313" key="9">
    <source>
        <dbReference type="Proteomes" id="UP001150941"/>
    </source>
</evidence>
<feature type="domain" description="Glycosyl hydrolase family 32 N-terminal" evidence="6">
    <location>
        <begin position="46"/>
        <end position="390"/>
    </location>
</feature>
<dbReference type="GeneID" id="83198491"/>
<dbReference type="Proteomes" id="UP001150941">
    <property type="component" value="Unassembled WGS sequence"/>
</dbReference>
<keyword evidence="2" id="KW-0732">Signal</keyword>
<dbReference type="Pfam" id="PF00251">
    <property type="entry name" value="Glyco_hydro_32N"/>
    <property type="match status" value="1"/>
</dbReference>
<dbReference type="GO" id="GO:0004575">
    <property type="term" value="F:sucrose alpha-glucosidase activity"/>
    <property type="evidence" value="ECO:0007669"/>
    <property type="project" value="TreeGrafter"/>
</dbReference>
<dbReference type="CDD" id="cd18621">
    <property type="entry name" value="GH32_XdINV-like"/>
    <property type="match status" value="1"/>
</dbReference>
<evidence type="ECO:0000313" key="8">
    <source>
        <dbReference type="EMBL" id="KAJ5246908.1"/>
    </source>
</evidence>
<keyword evidence="4 5" id="KW-0326">Glycosidase</keyword>
<dbReference type="PANTHER" id="PTHR42800">
    <property type="entry name" value="EXOINULINASE INUD (AFU_ORTHOLOGUE AFUA_5G00480)"/>
    <property type="match status" value="1"/>
</dbReference>
<dbReference type="SUPFAM" id="SSF49899">
    <property type="entry name" value="Concanavalin A-like lectins/glucanases"/>
    <property type="match status" value="1"/>
</dbReference>
<evidence type="ECO:0000256" key="2">
    <source>
        <dbReference type="ARBA" id="ARBA00022729"/>
    </source>
</evidence>
<accession>A0A9W9TXU0</accession>